<accession>A0A553NE99</accession>
<evidence type="ECO:0000256" key="1">
    <source>
        <dbReference type="SAM" id="MobiDB-lite"/>
    </source>
</evidence>
<dbReference type="AlphaFoldDB" id="A0A553NE99"/>
<comment type="caution">
    <text evidence="2">The sequence shown here is derived from an EMBL/GenBank/DDBJ whole genome shotgun (WGS) entry which is preliminary data.</text>
</comment>
<organism evidence="2 3">
    <name type="scientific">Tigriopus californicus</name>
    <name type="common">Marine copepod</name>
    <dbReference type="NCBI Taxonomy" id="6832"/>
    <lineage>
        <taxon>Eukaryota</taxon>
        <taxon>Metazoa</taxon>
        <taxon>Ecdysozoa</taxon>
        <taxon>Arthropoda</taxon>
        <taxon>Crustacea</taxon>
        <taxon>Multicrustacea</taxon>
        <taxon>Hexanauplia</taxon>
        <taxon>Copepoda</taxon>
        <taxon>Harpacticoida</taxon>
        <taxon>Harpacticidae</taxon>
        <taxon>Tigriopus</taxon>
    </lineage>
</organism>
<name>A0A553NE99_TIGCA</name>
<dbReference type="EMBL" id="VCGU01000458">
    <property type="protein sequence ID" value="TRY63760.1"/>
    <property type="molecule type" value="Genomic_DNA"/>
</dbReference>
<feature type="region of interest" description="Disordered" evidence="1">
    <location>
        <begin position="139"/>
        <end position="168"/>
    </location>
</feature>
<evidence type="ECO:0000313" key="2">
    <source>
        <dbReference type="EMBL" id="TRY63760.1"/>
    </source>
</evidence>
<dbReference type="Proteomes" id="UP000318571">
    <property type="component" value="Chromosome 10"/>
</dbReference>
<reference evidence="2 3" key="1">
    <citation type="journal article" date="2018" name="Nat. Ecol. Evol.">
        <title>Genomic signatures of mitonuclear coevolution across populations of Tigriopus californicus.</title>
        <authorList>
            <person name="Barreto F.S."/>
            <person name="Watson E.T."/>
            <person name="Lima T.G."/>
            <person name="Willett C.S."/>
            <person name="Edmands S."/>
            <person name="Li W."/>
            <person name="Burton R.S."/>
        </authorList>
    </citation>
    <scope>NUCLEOTIDE SEQUENCE [LARGE SCALE GENOMIC DNA]</scope>
    <source>
        <strain evidence="2 3">San Diego</strain>
    </source>
</reference>
<gene>
    <name evidence="2" type="ORF">TCAL_15208</name>
</gene>
<proteinExistence type="predicted"/>
<protein>
    <submittedName>
        <fullName evidence="2">Uncharacterized protein</fullName>
    </submittedName>
</protein>
<sequence>MGGLVFENGVGDILDERRQILGQLPDGTQTSLLSANQGEDESMLIEVDHLKVLEFDGHQAVAPWSKRSHCSKAVLKLDNLISVIHPHKTGGVGVFCGSTYLATTFSTLLATFCSGGLTLSTKTPSTSLKAKLTKPWTVDNADAAGDADPQHHLTPAQANDTPPVGGKK</sequence>
<keyword evidence="3" id="KW-1185">Reference proteome</keyword>
<evidence type="ECO:0000313" key="3">
    <source>
        <dbReference type="Proteomes" id="UP000318571"/>
    </source>
</evidence>